<dbReference type="SUPFAM" id="SSF116846">
    <property type="entry name" value="MIT domain"/>
    <property type="match status" value="1"/>
</dbReference>
<evidence type="ECO:0000256" key="1">
    <source>
        <dbReference type="ARBA" id="ARBA00010193"/>
    </source>
</evidence>
<dbReference type="Proteomes" id="UP000789706">
    <property type="component" value="Unassembled WGS sequence"/>
</dbReference>
<evidence type="ECO:0000256" key="4">
    <source>
        <dbReference type="ARBA" id="ARBA00022807"/>
    </source>
</evidence>
<organism evidence="7 8">
    <name type="scientific">Diversispora eburnea</name>
    <dbReference type="NCBI Taxonomy" id="1213867"/>
    <lineage>
        <taxon>Eukaryota</taxon>
        <taxon>Fungi</taxon>
        <taxon>Fungi incertae sedis</taxon>
        <taxon>Mucoromycota</taxon>
        <taxon>Glomeromycotina</taxon>
        <taxon>Glomeromycetes</taxon>
        <taxon>Diversisporales</taxon>
        <taxon>Diversisporaceae</taxon>
        <taxon>Diversispora</taxon>
    </lineage>
</organism>
<feature type="domain" description="Calpain catalytic" evidence="6">
    <location>
        <begin position="90"/>
        <end position="196"/>
    </location>
</feature>
<dbReference type="GO" id="GO:0006508">
    <property type="term" value="P:proteolysis"/>
    <property type="evidence" value="ECO:0007669"/>
    <property type="project" value="UniProtKB-KW"/>
</dbReference>
<dbReference type="OrthoDB" id="167576at2759"/>
<proteinExistence type="inferred from homology"/>
<protein>
    <submittedName>
        <fullName evidence="7">7462_t:CDS:1</fullName>
    </submittedName>
</protein>
<dbReference type="AlphaFoldDB" id="A0A9N9C3T3"/>
<comment type="similarity">
    <text evidence="1">Belongs to the peptidase C2 family. PalB/RIM13 subfamily.</text>
</comment>
<dbReference type="EMBL" id="CAJVPK010001405">
    <property type="protein sequence ID" value="CAG8585530.1"/>
    <property type="molecule type" value="Genomic_DNA"/>
</dbReference>
<dbReference type="InterPro" id="IPR001300">
    <property type="entry name" value="Peptidase_C2_calpain_cat"/>
</dbReference>
<sequence>AILDQAKKQEQKKNDQEALNLYTEAAELYMEARIVNPVPMRSKLTTKEKEILKKNSCINGKKYLPWNEIDLKEIFTYDKPFLYRSKFGAWKRPSLIMNRPRMITMISSTTIRQDIVSDCSFVASLCVSAAYERKHKKQLITRCIFPQNEVGQPKYNPSGKYVIQLICNGIARKDGILMCTFSSNKDELWPSIIEKA</sequence>
<accession>A0A9N9C3T3</accession>
<dbReference type="Gene3D" id="1.20.58.80">
    <property type="entry name" value="Phosphotransferase system, lactose/cellobiose-type IIA subunit"/>
    <property type="match status" value="1"/>
</dbReference>
<dbReference type="InterPro" id="IPR051297">
    <property type="entry name" value="PalB/RIM13"/>
</dbReference>
<gene>
    <name evidence="7" type="ORF">DEBURN_LOCUS8787</name>
</gene>
<evidence type="ECO:0000313" key="8">
    <source>
        <dbReference type="Proteomes" id="UP000789706"/>
    </source>
</evidence>
<dbReference type="InterPro" id="IPR038765">
    <property type="entry name" value="Papain-like_cys_pep_sf"/>
</dbReference>
<dbReference type="PANTHER" id="PTHR46143:SF1">
    <property type="entry name" value="CALPAIN-7"/>
    <property type="match status" value="1"/>
</dbReference>
<evidence type="ECO:0000256" key="2">
    <source>
        <dbReference type="ARBA" id="ARBA00022670"/>
    </source>
</evidence>
<evidence type="ECO:0000256" key="3">
    <source>
        <dbReference type="ARBA" id="ARBA00022801"/>
    </source>
</evidence>
<keyword evidence="2" id="KW-0645">Protease</keyword>
<dbReference type="PANTHER" id="PTHR46143">
    <property type="entry name" value="CALPAIN-7"/>
    <property type="match status" value="1"/>
</dbReference>
<dbReference type="InterPro" id="IPR036181">
    <property type="entry name" value="MIT_dom_sf"/>
</dbReference>
<dbReference type="PROSITE" id="PS50203">
    <property type="entry name" value="CALPAIN_CAT"/>
    <property type="match status" value="1"/>
</dbReference>
<evidence type="ECO:0000259" key="6">
    <source>
        <dbReference type="PROSITE" id="PS50203"/>
    </source>
</evidence>
<comment type="caution">
    <text evidence="5">Lacks conserved residue(s) required for the propagation of feature annotation.</text>
</comment>
<keyword evidence="3" id="KW-0378">Hydrolase</keyword>
<reference evidence="7" key="1">
    <citation type="submission" date="2021-06" db="EMBL/GenBank/DDBJ databases">
        <authorList>
            <person name="Kallberg Y."/>
            <person name="Tangrot J."/>
            <person name="Rosling A."/>
        </authorList>
    </citation>
    <scope>NUCLEOTIDE SEQUENCE</scope>
    <source>
        <strain evidence="7">AZ414A</strain>
    </source>
</reference>
<name>A0A9N9C3T3_9GLOM</name>
<evidence type="ECO:0000256" key="5">
    <source>
        <dbReference type="PROSITE-ProRule" id="PRU00239"/>
    </source>
</evidence>
<keyword evidence="8" id="KW-1185">Reference proteome</keyword>
<dbReference type="SUPFAM" id="SSF54001">
    <property type="entry name" value="Cysteine proteinases"/>
    <property type="match status" value="1"/>
</dbReference>
<dbReference type="Pfam" id="PF00648">
    <property type="entry name" value="Peptidase_C2"/>
    <property type="match status" value="1"/>
</dbReference>
<keyword evidence="4" id="KW-0788">Thiol protease</keyword>
<evidence type="ECO:0000313" key="7">
    <source>
        <dbReference type="EMBL" id="CAG8585530.1"/>
    </source>
</evidence>
<feature type="non-terminal residue" evidence="7">
    <location>
        <position position="196"/>
    </location>
</feature>
<comment type="caution">
    <text evidence="7">The sequence shown here is derived from an EMBL/GenBank/DDBJ whole genome shotgun (WGS) entry which is preliminary data.</text>
</comment>
<dbReference type="GO" id="GO:0004198">
    <property type="term" value="F:calcium-dependent cysteine-type endopeptidase activity"/>
    <property type="evidence" value="ECO:0007669"/>
    <property type="project" value="InterPro"/>
</dbReference>